<keyword evidence="2" id="KW-0812">Transmembrane</keyword>
<evidence type="ECO:0000256" key="2">
    <source>
        <dbReference type="SAM" id="Phobius"/>
    </source>
</evidence>
<feature type="compositionally biased region" description="Basic and acidic residues" evidence="1">
    <location>
        <begin position="36"/>
        <end position="48"/>
    </location>
</feature>
<dbReference type="EMBL" id="JAUEPR010000057">
    <property type="protein sequence ID" value="KAK0470930.1"/>
    <property type="molecule type" value="Genomic_DNA"/>
</dbReference>
<gene>
    <name evidence="3" type="ORF">IW261DRAFT_919947</name>
</gene>
<reference evidence="3" key="1">
    <citation type="submission" date="2023-06" db="EMBL/GenBank/DDBJ databases">
        <authorList>
            <consortium name="Lawrence Berkeley National Laboratory"/>
            <person name="Ahrendt S."/>
            <person name="Sahu N."/>
            <person name="Indic B."/>
            <person name="Wong-Bajracharya J."/>
            <person name="Merenyi Z."/>
            <person name="Ke H.-M."/>
            <person name="Monk M."/>
            <person name="Kocsube S."/>
            <person name="Drula E."/>
            <person name="Lipzen A."/>
            <person name="Balint B."/>
            <person name="Henrissat B."/>
            <person name="Andreopoulos B."/>
            <person name="Martin F.M."/>
            <person name="Harder C.B."/>
            <person name="Rigling D."/>
            <person name="Ford K.L."/>
            <person name="Foster G.D."/>
            <person name="Pangilinan J."/>
            <person name="Papanicolaou A."/>
            <person name="Barry K."/>
            <person name="LaButti K."/>
            <person name="Viragh M."/>
            <person name="Koriabine M."/>
            <person name="Yan M."/>
            <person name="Riley R."/>
            <person name="Champramary S."/>
            <person name="Plett K.L."/>
            <person name="Tsai I.J."/>
            <person name="Slot J."/>
            <person name="Sipos G."/>
            <person name="Plett J."/>
            <person name="Nagy L.G."/>
            <person name="Grigoriev I.V."/>
        </authorList>
    </citation>
    <scope>NUCLEOTIDE SEQUENCE</scope>
    <source>
        <strain evidence="3">ICMP 16352</strain>
    </source>
</reference>
<protein>
    <submittedName>
        <fullName evidence="3">Uncharacterized protein</fullName>
    </submittedName>
</protein>
<evidence type="ECO:0000313" key="4">
    <source>
        <dbReference type="Proteomes" id="UP001175227"/>
    </source>
</evidence>
<organism evidence="3 4">
    <name type="scientific">Armillaria novae-zelandiae</name>
    <dbReference type="NCBI Taxonomy" id="153914"/>
    <lineage>
        <taxon>Eukaryota</taxon>
        <taxon>Fungi</taxon>
        <taxon>Dikarya</taxon>
        <taxon>Basidiomycota</taxon>
        <taxon>Agaricomycotina</taxon>
        <taxon>Agaricomycetes</taxon>
        <taxon>Agaricomycetidae</taxon>
        <taxon>Agaricales</taxon>
        <taxon>Marasmiineae</taxon>
        <taxon>Physalacriaceae</taxon>
        <taxon>Armillaria</taxon>
    </lineage>
</organism>
<sequence>MALAVAFPPPTMSVYSPRTIPSKLPDPGDVFTTDPRYGKSTDESHDANRPYFDVPPPRAEAKSHQKIPGRVVYRTISSIVGFKEGYSLLVFIIFAGALIGFSLYGARTMNFALMQKYAPPGQWFWFSQTTFKANYAIHIYTAVSELSTCILYQQAV</sequence>
<feature type="region of interest" description="Disordered" evidence="1">
    <location>
        <begin position="17"/>
        <end position="63"/>
    </location>
</feature>
<proteinExistence type="predicted"/>
<evidence type="ECO:0000256" key="1">
    <source>
        <dbReference type="SAM" id="MobiDB-lite"/>
    </source>
</evidence>
<dbReference type="AlphaFoldDB" id="A0AA39NSM8"/>
<comment type="caution">
    <text evidence="3">The sequence shown here is derived from an EMBL/GenBank/DDBJ whole genome shotgun (WGS) entry which is preliminary data.</text>
</comment>
<feature type="transmembrane region" description="Helical" evidence="2">
    <location>
        <begin position="86"/>
        <end position="106"/>
    </location>
</feature>
<evidence type="ECO:0000313" key="3">
    <source>
        <dbReference type="EMBL" id="KAK0470930.1"/>
    </source>
</evidence>
<name>A0AA39NSM8_9AGAR</name>
<dbReference type="Proteomes" id="UP001175227">
    <property type="component" value="Unassembled WGS sequence"/>
</dbReference>
<keyword evidence="2" id="KW-0472">Membrane</keyword>
<keyword evidence="4" id="KW-1185">Reference proteome</keyword>
<accession>A0AA39NSM8</accession>
<keyword evidence="2" id="KW-1133">Transmembrane helix</keyword>